<proteinExistence type="predicted"/>
<reference evidence="3 4" key="1">
    <citation type="submission" date="2017-08" db="EMBL/GenBank/DDBJ databases">
        <title>Virgibacillus indicus sp. nov. and Virgibacillus profoundi sp. nov, two moderately halophilic bacteria isolated from marine sediment by using the Microfluidic Streak Plate.</title>
        <authorList>
            <person name="Xu B."/>
            <person name="Hu B."/>
            <person name="Wang J."/>
            <person name="Zhu Y."/>
            <person name="Huang L."/>
            <person name="Du W."/>
            <person name="Huang Y."/>
        </authorList>
    </citation>
    <scope>NUCLEOTIDE SEQUENCE [LARGE SCALE GENOMIC DNA]</scope>
    <source>
        <strain evidence="3 4">IO3-P2-C2</strain>
    </source>
</reference>
<dbReference type="InterPro" id="IPR052573">
    <property type="entry name" value="DnaJ_C_subfamily_28"/>
</dbReference>
<feature type="region of interest" description="Disordered" evidence="1">
    <location>
        <begin position="1"/>
        <end position="21"/>
    </location>
</feature>
<dbReference type="EMBL" id="NPMS01000009">
    <property type="protein sequence ID" value="OZU87529.1"/>
    <property type="molecule type" value="Genomic_DNA"/>
</dbReference>
<sequence>MEKTPKQRTERENENGKEEFEIEERLQYTDHMSAIIKKAEKNGHFDNLPGKGKPLNLGRDYFNPPEKQLYKTLKDNHILPRWVELANEIDQLKEEITTLDGKEKCKIIKQANKKIKEYNYACPPSLQKNKLVE</sequence>
<dbReference type="PANTHER" id="PTHR39158:SF1">
    <property type="entry name" value="DNAJ HOMOLOG SUBFAMILY C MEMBER 28"/>
    <property type="match status" value="1"/>
</dbReference>
<dbReference type="Proteomes" id="UP000216498">
    <property type="component" value="Unassembled WGS sequence"/>
</dbReference>
<evidence type="ECO:0000256" key="1">
    <source>
        <dbReference type="SAM" id="MobiDB-lite"/>
    </source>
</evidence>
<evidence type="ECO:0000313" key="3">
    <source>
        <dbReference type="EMBL" id="OZU87529.1"/>
    </source>
</evidence>
<accession>A0A265N7V8</accession>
<comment type="caution">
    <text evidence="3">The sequence shown here is derived from an EMBL/GenBank/DDBJ whole genome shotgun (WGS) entry which is preliminary data.</text>
</comment>
<keyword evidence="4" id="KW-1185">Reference proteome</keyword>
<evidence type="ECO:0000259" key="2">
    <source>
        <dbReference type="Pfam" id="PF09350"/>
    </source>
</evidence>
<dbReference type="AlphaFoldDB" id="A0A265N7V8"/>
<dbReference type="Pfam" id="PF09350">
    <property type="entry name" value="DJC28_CD"/>
    <property type="match status" value="1"/>
</dbReference>
<name>A0A265N7V8_9BACI</name>
<dbReference type="RefSeq" id="WP_094886831.1">
    <property type="nucleotide sequence ID" value="NZ_NPMS01000009.1"/>
</dbReference>
<feature type="domain" description="DnaJ homologue subfamily C member 28 conserved" evidence="2">
    <location>
        <begin position="35"/>
        <end position="96"/>
    </location>
</feature>
<evidence type="ECO:0000313" key="4">
    <source>
        <dbReference type="Proteomes" id="UP000216498"/>
    </source>
</evidence>
<protein>
    <recommendedName>
        <fullName evidence="2">DnaJ homologue subfamily C member 28 conserved domain-containing protein</fullName>
    </recommendedName>
</protein>
<dbReference type="OrthoDB" id="9798476at2"/>
<dbReference type="InterPro" id="IPR018961">
    <property type="entry name" value="DnaJ_homolog_subfam-C_membr-28"/>
</dbReference>
<gene>
    <name evidence="3" type="ORF">CIL03_15665</name>
</gene>
<organism evidence="3 4">
    <name type="scientific">Virgibacillus indicus</name>
    <dbReference type="NCBI Taxonomy" id="2024554"/>
    <lineage>
        <taxon>Bacteria</taxon>
        <taxon>Bacillati</taxon>
        <taxon>Bacillota</taxon>
        <taxon>Bacilli</taxon>
        <taxon>Bacillales</taxon>
        <taxon>Bacillaceae</taxon>
        <taxon>Virgibacillus</taxon>
    </lineage>
</organism>
<dbReference type="PANTHER" id="PTHR39158">
    <property type="entry name" value="OS08G0560600 PROTEIN"/>
    <property type="match status" value="1"/>
</dbReference>